<dbReference type="EMBL" id="JACBZH010000001">
    <property type="protein sequence ID" value="NYH90612.1"/>
    <property type="molecule type" value="Genomic_DNA"/>
</dbReference>
<evidence type="ECO:0000313" key="5">
    <source>
        <dbReference type="EMBL" id="NYH90612.1"/>
    </source>
</evidence>
<evidence type="ECO:0000259" key="4">
    <source>
        <dbReference type="PROSITE" id="PS50076"/>
    </source>
</evidence>
<feature type="repeat" description="TPR" evidence="1">
    <location>
        <begin position="180"/>
        <end position="213"/>
    </location>
</feature>
<dbReference type="SUPFAM" id="SSF48452">
    <property type="entry name" value="TPR-like"/>
    <property type="match status" value="1"/>
</dbReference>
<feature type="compositionally biased region" description="Pro residues" evidence="2">
    <location>
        <begin position="107"/>
        <end position="121"/>
    </location>
</feature>
<feature type="transmembrane region" description="Helical" evidence="3">
    <location>
        <begin position="297"/>
        <end position="315"/>
    </location>
</feature>
<feature type="domain" description="J" evidence="4">
    <location>
        <begin position="4"/>
        <end position="73"/>
    </location>
</feature>
<keyword evidence="5" id="KW-0238">DNA-binding</keyword>
<keyword evidence="3" id="KW-1133">Transmembrane helix</keyword>
<name>A0A852ZG01_9ACTN</name>
<feature type="compositionally biased region" description="Gly residues" evidence="2">
    <location>
        <begin position="85"/>
        <end position="96"/>
    </location>
</feature>
<keyword evidence="6" id="KW-1185">Reference proteome</keyword>
<evidence type="ECO:0000256" key="3">
    <source>
        <dbReference type="SAM" id="Phobius"/>
    </source>
</evidence>
<keyword evidence="3" id="KW-0472">Membrane</keyword>
<dbReference type="InterPro" id="IPR001623">
    <property type="entry name" value="DnaJ_domain"/>
</dbReference>
<feature type="compositionally biased region" description="Gly residues" evidence="2">
    <location>
        <begin position="352"/>
        <end position="362"/>
    </location>
</feature>
<feature type="region of interest" description="Disordered" evidence="2">
    <location>
        <begin position="79"/>
        <end position="149"/>
    </location>
</feature>
<dbReference type="GO" id="GO:0003677">
    <property type="term" value="F:DNA binding"/>
    <property type="evidence" value="ECO:0007669"/>
    <property type="project" value="UniProtKB-KW"/>
</dbReference>
<dbReference type="InterPro" id="IPR011990">
    <property type="entry name" value="TPR-like_helical_dom_sf"/>
</dbReference>
<dbReference type="AlphaFoldDB" id="A0A852ZG01"/>
<dbReference type="PROSITE" id="PS50005">
    <property type="entry name" value="TPR"/>
    <property type="match status" value="1"/>
</dbReference>
<keyword evidence="3" id="KW-0812">Transmembrane</keyword>
<evidence type="ECO:0000256" key="2">
    <source>
        <dbReference type="SAM" id="MobiDB-lite"/>
    </source>
</evidence>
<accession>A0A852ZG01</accession>
<dbReference type="InterPro" id="IPR036869">
    <property type="entry name" value="J_dom_sf"/>
</dbReference>
<comment type="caution">
    <text evidence="5">The sequence shown here is derived from an EMBL/GenBank/DDBJ whole genome shotgun (WGS) entry which is preliminary data.</text>
</comment>
<dbReference type="RefSeq" id="WP_179788134.1">
    <property type="nucleotide sequence ID" value="NZ_BAAARR010000016.1"/>
</dbReference>
<feature type="region of interest" description="Disordered" evidence="2">
    <location>
        <begin position="347"/>
        <end position="370"/>
    </location>
</feature>
<dbReference type="SUPFAM" id="SSF46565">
    <property type="entry name" value="Chaperone J-domain"/>
    <property type="match status" value="1"/>
</dbReference>
<evidence type="ECO:0000256" key="1">
    <source>
        <dbReference type="PROSITE-ProRule" id="PRU00339"/>
    </source>
</evidence>
<dbReference type="InterPro" id="IPR019734">
    <property type="entry name" value="TPR_rpt"/>
</dbReference>
<sequence>MPVDYYEILEVAPGASTEQIRAAITAQRRVWVRRQSSPDPERRAYAEQRVRDVDAAEKALLDAAARSAYDEKLARARRSAATKGTGTGAGGQGSGSNGDAVRDRVPAPTPAPGGPGGPRGPGPSGGTGSGGSGGPGTSGHRRDPDLDDHLRRGDRYLEQGRWRLAQAEYDYVREREPDNLRALTGLGAAQVGAGRVKEGLTVLQRAVEANPEAEDVKVALATALYEVAVTSVDHWGDGRGTDRPVITSRRQYTLVRRHLRRIRKLELTDWNVTMYAEELKDLLAEARAPVWVRSRSLRLYLVPLAGAILFVALAHVESLRVVGACWIVLIVALYVLRHRQPAWKQHRRGYGRGRGGGRGPTYGGTFRKGI</sequence>
<reference evidence="5 6" key="1">
    <citation type="submission" date="2020-07" db="EMBL/GenBank/DDBJ databases">
        <title>Sequencing the genomes of 1000 actinobacteria strains.</title>
        <authorList>
            <person name="Klenk H.-P."/>
        </authorList>
    </citation>
    <scope>NUCLEOTIDE SEQUENCE [LARGE SCALE GENOMIC DNA]</scope>
    <source>
        <strain evidence="5 6">DSM 18448</strain>
    </source>
</reference>
<gene>
    <name evidence="5" type="ORF">F4554_003250</name>
</gene>
<keyword evidence="1" id="KW-0802">TPR repeat</keyword>
<feature type="transmembrane region" description="Helical" evidence="3">
    <location>
        <begin position="321"/>
        <end position="337"/>
    </location>
</feature>
<organism evidence="5 6">
    <name type="scientific">Actinopolymorpha rutila</name>
    <dbReference type="NCBI Taxonomy" id="446787"/>
    <lineage>
        <taxon>Bacteria</taxon>
        <taxon>Bacillati</taxon>
        <taxon>Actinomycetota</taxon>
        <taxon>Actinomycetes</taxon>
        <taxon>Propionibacteriales</taxon>
        <taxon>Actinopolymorphaceae</taxon>
        <taxon>Actinopolymorpha</taxon>
    </lineage>
</organism>
<dbReference type="PROSITE" id="PS50076">
    <property type="entry name" value="DNAJ_2"/>
    <property type="match status" value="1"/>
</dbReference>
<dbReference type="Gene3D" id="1.25.40.10">
    <property type="entry name" value="Tetratricopeptide repeat domain"/>
    <property type="match status" value="1"/>
</dbReference>
<dbReference type="Gene3D" id="1.10.287.110">
    <property type="entry name" value="DnaJ domain"/>
    <property type="match status" value="1"/>
</dbReference>
<dbReference type="Pfam" id="PF13432">
    <property type="entry name" value="TPR_16"/>
    <property type="match status" value="1"/>
</dbReference>
<dbReference type="Proteomes" id="UP000579605">
    <property type="component" value="Unassembled WGS sequence"/>
</dbReference>
<feature type="compositionally biased region" description="Gly residues" evidence="2">
    <location>
        <begin position="122"/>
        <end position="137"/>
    </location>
</feature>
<feature type="compositionally biased region" description="Basic and acidic residues" evidence="2">
    <location>
        <begin position="140"/>
        <end position="149"/>
    </location>
</feature>
<evidence type="ECO:0000313" key="6">
    <source>
        <dbReference type="Proteomes" id="UP000579605"/>
    </source>
</evidence>
<protein>
    <submittedName>
        <fullName evidence="5">Curved DNA-binding protein CbpA</fullName>
    </submittedName>
</protein>
<proteinExistence type="predicted"/>